<name>A0A2P2QJ51_RHIMU</name>
<evidence type="ECO:0000313" key="1">
    <source>
        <dbReference type="EMBL" id="MBX67016.1"/>
    </source>
</evidence>
<reference evidence="1" key="1">
    <citation type="submission" date="2018-02" db="EMBL/GenBank/DDBJ databases">
        <title>Rhizophora mucronata_Transcriptome.</title>
        <authorList>
            <person name="Meera S.P."/>
            <person name="Sreeshan A."/>
            <person name="Augustine A."/>
        </authorList>
    </citation>
    <scope>NUCLEOTIDE SEQUENCE</scope>
    <source>
        <tissue evidence="1">Leaf</tissue>
    </source>
</reference>
<protein>
    <submittedName>
        <fullName evidence="1">Uncharacterized protein</fullName>
    </submittedName>
</protein>
<dbReference type="AlphaFoldDB" id="A0A2P2QJ51"/>
<accession>A0A2P2QJ51</accession>
<organism evidence="1">
    <name type="scientific">Rhizophora mucronata</name>
    <name type="common">Asiatic mangrove</name>
    <dbReference type="NCBI Taxonomy" id="61149"/>
    <lineage>
        <taxon>Eukaryota</taxon>
        <taxon>Viridiplantae</taxon>
        <taxon>Streptophyta</taxon>
        <taxon>Embryophyta</taxon>
        <taxon>Tracheophyta</taxon>
        <taxon>Spermatophyta</taxon>
        <taxon>Magnoliopsida</taxon>
        <taxon>eudicotyledons</taxon>
        <taxon>Gunneridae</taxon>
        <taxon>Pentapetalae</taxon>
        <taxon>rosids</taxon>
        <taxon>fabids</taxon>
        <taxon>Malpighiales</taxon>
        <taxon>Rhizophoraceae</taxon>
        <taxon>Rhizophora</taxon>
    </lineage>
</organism>
<proteinExistence type="predicted"/>
<dbReference type="EMBL" id="GGEC01086532">
    <property type="protein sequence ID" value="MBX67016.1"/>
    <property type="molecule type" value="Transcribed_RNA"/>
</dbReference>
<sequence length="27" mass="3186">MQALTDTEQLNIRWMTIAIKQKQITPI</sequence>